<name>A0A517ZD67_9PLAN</name>
<feature type="signal peptide" evidence="1">
    <location>
        <begin position="1"/>
        <end position="30"/>
    </location>
</feature>
<reference evidence="2 3" key="1">
    <citation type="submission" date="2019-02" db="EMBL/GenBank/DDBJ databases">
        <title>Deep-cultivation of Planctomycetes and their phenomic and genomic characterization uncovers novel biology.</title>
        <authorList>
            <person name="Wiegand S."/>
            <person name="Jogler M."/>
            <person name="Boedeker C."/>
            <person name="Pinto D."/>
            <person name="Vollmers J."/>
            <person name="Rivas-Marin E."/>
            <person name="Kohn T."/>
            <person name="Peeters S.H."/>
            <person name="Heuer A."/>
            <person name="Rast P."/>
            <person name="Oberbeckmann S."/>
            <person name="Bunk B."/>
            <person name="Jeske O."/>
            <person name="Meyerdierks A."/>
            <person name="Storesund J.E."/>
            <person name="Kallscheuer N."/>
            <person name="Luecker S."/>
            <person name="Lage O.M."/>
            <person name="Pohl T."/>
            <person name="Merkel B.J."/>
            <person name="Hornburger P."/>
            <person name="Mueller R.-W."/>
            <person name="Bruemmer F."/>
            <person name="Labrenz M."/>
            <person name="Spormann A.M."/>
            <person name="Op den Camp H."/>
            <person name="Overmann J."/>
            <person name="Amann R."/>
            <person name="Jetten M.S.M."/>
            <person name="Mascher T."/>
            <person name="Medema M.H."/>
            <person name="Devos D.P."/>
            <person name="Kaster A.-K."/>
            <person name="Ovreas L."/>
            <person name="Rohde M."/>
            <person name="Galperin M.Y."/>
            <person name="Jogler C."/>
        </authorList>
    </citation>
    <scope>NUCLEOTIDE SEQUENCE [LARGE SCALE GENOMIC DNA]</scope>
    <source>
        <strain evidence="2 3">Mal4</strain>
    </source>
</reference>
<organism evidence="2 3">
    <name type="scientific">Maioricimonas rarisocia</name>
    <dbReference type="NCBI Taxonomy" id="2528026"/>
    <lineage>
        <taxon>Bacteria</taxon>
        <taxon>Pseudomonadati</taxon>
        <taxon>Planctomycetota</taxon>
        <taxon>Planctomycetia</taxon>
        <taxon>Planctomycetales</taxon>
        <taxon>Planctomycetaceae</taxon>
        <taxon>Maioricimonas</taxon>
    </lineage>
</organism>
<dbReference type="EMBL" id="CP036275">
    <property type="protein sequence ID" value="QDU40434.1"/>
    <property type="molecule type" value="Genomic_DNA"/>
</dbReference>
<keyword evidence="1" id="KW-0732">Signal</keyword>
<sequence length="462" mass="49715" precursor="true">MAQPVIRLWPMLRVPAGMLAVLLYAGSLSAADTYVLEEPSTDTRVRLVQTEVNTQGKVKVSVGGGRSASHELDAAAAFRFLERRLPPGGRDAEALRAIRQFEQGTMQTTVAENSSGTQLPAANSLVVSSGRREGVLNYCPEAALTRDSLDLLELPGDTLALVALLPPGPVEVGGSWAVADWAAQMLATIEAVESAEMKCTLASVSGNVAKIDVAGEVVGQRLGANSTVKVTGQLTYDLQQKFIARGSLEYKIESGIGTITPGIDATVNANIERSLSPSAGRLTDAVAEAIPLEPPAGALELVFAAAPWGMSLRHDREWYVFQALLHGSNKVLILRRMERGSLIAQCNCSPVPTVKPGQQTPADQFEADIQRSLGERFGEIRARERVPTDDGRMITRVIVGGSVELKGDKGAVDIPMMWIYYLVTDPNGRQMSFVFSVEPDLHEQLGDRDVAMVKSVRFVQPQ</sequence>
<dbReference type="Proteomes" id="UP000320496">
    <property type="component" value="Chromosome"/>
</dbReference>
<gene>
    <name evidence="2" type="ORF">Mal4_47900</name>
</gene>
<accession>A0A517ZD67</accession>
<dbReference type="KEGG" id="mri:Mal4_47900"/>
<dbReference type="RefSeq" id="WP_145371722.1">
    <property type="nucleotide sequence ID" value="NZ_CP036275.1"/>
</dbReference>
<evidence type="ECO:0000313" key="2">
    <source>
        <dbReference type="EMBL" id="QDU40434.1"/>
    </source>
</evidence>
<evidence type="ECO:0000256" key="1">
    <source>
        <dbReference type="SAM" id="SignalP"/>
    </source>
</evidence>
<evidence type="ECO:0000313" key="3">
    <source>
        <dbReference type="Proteomes" id="UP000320496"/>
    </source>
</evidence>
<keyword evidence="3" id="KW-1185">Reference proteome</keyword>
<evidence type="ECO:0008006" key="4">
    <source>
        <dbReference type="Google" id="ProtNLM"/>
    </source>
</evidence>
<feature type="chain" id="PRO_5021812777" description="SLA1 homology domain-containing protein" evidence="1">
    <location>
        <begin position="31"/>
        <end position="462"/>
    </location>
</feature>
<proteinExistence type="predicted"/>
<protein>
    <recommendedName>
        <fullName evidence="4">SLA1 homology domain-containing protein</fullName>
    </recommendedName>
</protein>
<dbReference type="OrthoDB" id="280947at2"/>
<dbReference type="AlphaFoldDB" id="A0A517ZD67"/>